<proteinExistence type="inferred from homology"/>
<keyword evidence="5 11" id="KW-0067">ATP-binding</keyword>
<dbReference type="GO" id="GO:0005524">
    <property type="term" value="F:ATP binding"/>
    <property type="evidence" value="ECO:0007669"/>
    <property type="project" value="UniProtKB-UniRule"/>
</dbReference>
<dbReference type="InterPro" id="IPR013986">
    <property type="entry name" value="DExx_box_DNA_helicase_dom_sf"/>
</dbReference>
<comment type="catalytic activity">
    <reaction evidence="10">
        <text>ATP + H2O = ADP + phosphate + H(+)</text>
        <dbReference type="Rhea" id="RHEA:13065"/>
        <dbReference type="ChEBI" id="CHEBI:15377"/>
        <dbReference type="ChEBI" id="CHEBI:15378"/>
        <dbReference type="ChEBI" id="CHEBI:30616"/>
        <dbReference type="ChEBI" id="CHEBI:43474"/>
        <dbReference type="ChEBI" id="CHEBI:456216"/>
        <dbReference type="EC" id="5.6.2.4"/>
    </reaction>
</comment>
<dbReference type="CDD" id="cd17932">
    <property type="entry name" value="DEXQc_UvrD"/>
    <property type="match status" value="1"/>
</dbReference>
<keyword evidence="3 11" id="KW-0378">Hydrolase</keyword>
<dbReference type="EC" id="5.6.2.4" evidence="9"/>
<dbReference type="AlphaFoldDB" id="A0A9D1R8W3"/>
<keyword evidence="2 11" id="KW-0547">Nucleotide-binding</keyword>
<evidence type="ECO:0000256" key="5">
    <source>
        <dbReference type="ARBA" id="ARBA00022840"/>
    </source>
</evidence>
<comment type="similarity">
    <text evidence="1">Belongs to the helicase family. UvrD subfamily.</text>
</comment>
<dbReference type="SUPFAM" id="SSF52540">
    <property type="entry name" value="P-loop containing nucleoside triphosphate hydrolases"/>
    <property type="match status" value="1"/>
</dbReference>
<gene>
    <name evidence="14" type="ORF">H9873_06080</name>
</gene>
<dbReference type="InterPro" id="IPR000212">
    <property type="entry name" value="DNA_helicase_UvrD/REP"/>
</dbReference>
<protein>
    <recommendedName>
        <fullName evidence="9">DNA 3'-5' helicase</fullName>
        <ecNumber evidence="9">5.6.2.4</ecNumber>
    </recommendedName>
</protein>
<dbReference type="Proteomes" id="UP000824263">
    <property type="component" value="Unassembled WGS sequence"/>
</dbReference>
<dbReference type="GO" id="GO:0000725">
    <property type="term" value="P:recombinational repair"/>
    <property type="evidence" value="ECO:0007669"/>
    <property type="project" value="TreeGrafter"/>
</dbReference>
<evidence type="ECO:0000256" key="11">
    <source>
        <dbReference type="PROSITE-ProRule" id="PRU00560"/>
    </source>
</evidence>
<dbReference type="Gene3D" id="1.10.10.160">
    <property type="match status" value="1"/>
</dbReference>
<evidence type="ECO:0000256" key="2">
    <source>
        <dbReference type="ARBA" id="ARBA00022741"/>
    </source>
</evidence>
<keyword evidence="6" id="KW-0238">DNA-binding</keyword>
<organism evidence="14 15">
    <name type="scientific">Candidatus Dorea gallistercoris</name>
    <dbReference type="NCBI Taxonomy" id="2838542"/>
    <lineage>
        <taxon>Bacteria</taxon>
        <taxon>Bacillati</taxon>
        <taxon>Bacillota</taxon>
        <taxon>Clostridia</taxon>
        <taxon>Lachnospirales</taxon>
        <taxon>Lachnospiraceae</taxon>
        <taxon>Dorea</taxon>
    </lineage>
</organism>
<dbReference type="InterPro" id="IPR014016">
    <property type="entry name" value="UvrD-like_ATP-bd"/>
</dbReference>
<accession>A0A9D1R8W3</accession>
<dbReference type="Gene3D" id="3.40.50.300">
    <property type="entry name" value="P-loop containing nucleotide triphosphate hydrolases"/>
    <property type="match status" value="2"/>
</dbReference>
<dbReference type="GO" id="GO:0003677">
    <property type="term" value="F:DNA binding"/>
    <property type="evidence" value="ECO:0007669"/>
    <property type="project" value="UniProtKB-KW"/>
</dbReference>
<feature type="domain" description="UvrD-like helicase ATP-binding" evidence="12">
    <location>
        <begin position="1"/>
        <end position="278"/>
    </location>
</feature>
<evidence type="ECO:0000256" key="6">
    <source>
        <dbReference type="ARBA" id="ARBA00023125"/>
    </source>
</evidence>
<keyword evidence="7" id="KW-0413">Isomerase</keyword>
<evidence type="ECO:0000256" key="7">
    <source>
        <dbReference type="ARBA" id="ARBA00023235"/>
    </source>
</evidence>
<dbReference type="Pfam" id="PF00580">
    <property type="entry name" value="UvrD-helicase"/>
    <property type="match status" value="1"/>
</dbReference>
<dbReference type="PANTHER" id="PTHR11070:SF2">
    <property type="entry name" value="ATP-DEPENDENT DNA HELICASE SRS2"/>
    <property type="match status" value="1"/>
</dbReference>
<dbReference type="GO" id="GO:0043138">
    <property type="term" value="F:3'-5' DNA helicase activity"/>
    <property type="evidence" value="ECO:0007669"/>
    <property type="project" value="UniProtKB-EC"/>
</dbReference>
<evidence type="ECO:0000259" key="12">
    <source>
        <dbReference type="PROSITE" id="PS51198"/>
    </source>
</evidence>
<comment type="caution">
    <text evidence="14">The sequence shown here is derived from an EMBL/GenBank/DDBJ whole genome shotgun (WGS) entry which is preliminary data.</text>
</comment>
<sequence length="608" mass="70261">MELNQAQKQAVACKEGPCMVLAGPGSGKTLTIASRIEYLITRYGVRPEEILVITFTRYAAEEMRQRFHQVMGEGEYPVTFGTFHGFYYGILKWAYGASKIRLLTGEEKKALLSQILAELSVSEAPEEEEDLARDLAGEIGSFKNRKLKLEEHEPKCCSRDRFRAVFQNYEKRKKELGKIDFEDMLLYCLRLFQKRPDILAKWQSRFSYILVDEFQDINQVQYDVLRLLAEPKRNLFVVGDDDQSIYGFRGARPGIMLEFEKDYPKAEKIVLGTNYRSGGHIVEGALRVIENNKKRCPKKLKAQNGVGEAVHIQEVKDPVEESRFVLSQIRRLAGEGIPLSQMAALFRTDAEGRALAETLAAQGIPFVMKERPEDLYAHFAVKDLRAYLSLSQGDLEKKHFLRIANRPNRYIGRDSLQEERVTYETLRNFYCDKSWMQDRINQLEWDMKMIQEQTPYAAIQYIRGHIGYDEFLKEYGEYRQTAPDKWLEALDEVQELSKACATIPEWITHVEEREKRKEQKKAAAGEGVSLLTMHGAKGLEFDTVFIIRGNEGVIPYKKAKLDDEIEEERRLFYVAMTRAKKRLFISYPREKNGKDASPSRFVGELFHV</sequence>
<dbReference type="PANTHER" id="PTHR11070">
    <property type="entry name" value="UVRD / RECB / PCRA DNA HELICASE FAMILY MEMBER"/>
    <property type="match status" value="1"/>
</dbReference>
<comment type="catalytic activity">
    <reaction evidence="8">
        <text>Couples ATP hydrolysis with the unwinding of duplex DNA by translocating in the 3'-5' direction.</text>
        <dbReference type="EC" id="5.6.2.4"/>
    </reaction>
</comment>
<dbReference type="Gene3D" id="1.10.486.10">
    <property type="entry name" value="PCRA, domain 4"/>
    <property type="match status" value="1"/>
</dbReference>
<dbReference type="InterPro" id="IPR027417">
    <property type="entry name" value="P-loop_NTPase"/>
</dbReference>
<evidence type="ECO:0000256" key="4">
    <source>
        <dbReference type="ARBA" id="ARBA00022806"/>
    </source>
</evidence>
<evidence type="ECO:0000256" key="8">
    <source>
        <dbReference type="ARBA" id="ARBA00034617"/>
    </source>
</evidence>
<dbReference type="GO" id="GO:0016787">
    <property type="term" value="F:hydrolase activity"/>
    <property type="evidence" value="ECO:0007669"/>
    <property type="project" value="UniProtKB-UniRule"/>
</dbReference>
<evidence type="ECO:0000259" key="13">
    <source>
        <dbReference type="PROSITE" id="PS51217"/>
    </source>
</evidence>
<feature type="domain" description="UvrD-like helicase C-terminal" evidence="13">
    <location>
        <begin position="279"/>
        <end position="538"/>
    </location>
</feature>
<dbReference type="CDD" id="cd18807">
    <property type="entry name" value="SF1_C_UvrD"/>
    <property type="match status" value="1"/>
</dbReference>
<evidence type="ECO:0000313" key="15">
    <source>
        <dbReference type="Proteomes" id="UP000824263"/>
    </source>
</evidence>
<keyword evidence="4 11" id="KW-0347">Helicase</keyword>
<evidence type="ECO:0000256" key="9">
    <source>
        <dbReference type="ARBA" id="ARBA00034808"/>
    </source>
</evidence>
<dbReference type="EMBL" id="DXGF01000110">
    <property type="protein sequence ID" value="HIW83871.1"/>
    <property type="molecule type" value="Genomic_DNA"/>
</dbReference>
<feature type="binding site" evidence="11">
    <location>
        <begin position="22"/>
        <end position="29"/>
    </location>
    <ligand>
        <name>ATP</name>
        <dbReference type="ChEBI" id="CHEBI:30616"/>
    </ligand>
</feature>
<dbReference type="PROSITE" id="PS51217">
    <property type="entry name" value="UVRD_HELICASE_CTER"/>
    <property type="match status" value="1"/>
</dbReference>
<dbReference type="PROSITE" id="PS51198">
    <property type="entry name" value="UVRD_HELICASE_ATP_BIND"/>
    <property type="match status" value="1"/>
</dbReference>
<evidence type="ECO:0000313" key="14">
    <source>
        <dbReference type="EMBL" id="HIW83871.1"/>
    </source>
</evidence>
<dbReference type="InterPro" id="IPR014017">
    <property type="entry name" value="DNA_helicase_UvrD-like_C"/>
</dbReference>
<name>A0A9D1R8W3_9FIRM</name>
<evidence type="ECO:0000256" key="10">
    <source>
        <dbReference type="ARBA" id="ARBA00048988"/>
    </source>
</evidence>
<reference evidence="14" key="1">
    <citation type="journal article" date="2021" name="PeerJ">
        <title>Extensive microbial diversity within the chicken gut microbiome revealed by metagenomics and culture.</title>
        <authorList>
            <person name="Gilroy R."/>
            <person name="Ravi A."/>
            <person name="Getino M."/>
            <person name="Pursley I."/>
            <person name="Horton D.L."/>
            <person name="Alikhan N.F."/>
            <person name="Baker D."/>
            <person name="Gharbi K."/>
            <person name="Hall N."/>
            <person name="Watson M."/>
            <person name="Adriaenssens E.M."/>
            <person name="Foster-Nyarko E."/>
            <person name="Jarju S."/>
            <person name="Secka A."/>
            <person name="Antonio M."/>
            <person name="Oren A."/>
            <person name="Chaudhuri R.R."/>
            <person name="La Ragione R."/>
            <person name="Hildebrand F."/>
            <person name="Pallen M.J."/>
        </authorList>
    </citation>
    <scope>NUCLEOTIDE SEQUENCE</scope>
    <source>
        <strain evidence="14">ChiSxjej1B13-11762</strain>
    </source>
</reference>
<dbReference type="Pfam" id="PF13361">
    <property type="entry name" value="UvrD_C"/>
    <property type="match status" value="1"/>
</dbReference>
<reference evidence="14" key="2">
    <citation type="submission" date="2021-04" db="EMBL/GenBank/DDBJ databases">
        <authorList>
            <person name="Gilroy R."/>
        </authorList>
    </citation>
    <scope>NUCLEOTIDE SEQUENCE</scope>
    <source>
        <strain evidence="14">ChiSxjej1B13-11762</strain>
    </source>
</reference>
<evidence type="ECO:0000256" key="1">
    <source>
        <dbReference type="ARBA" id="ARBA00009922"/>
    </source>
</evidence>
<evidence type="ECO:0000256" key="3">
    <source>
        <dbReference type="ARBA" id="ARBA00022801"/>
    </source>
</evidence>